<name>A0A1H5N879_9MICC</name>
<dbReference type="RefSeq" id="WP_074712650.1">
    <property type="nucleotide sequence ID" value="NZ_FNTV01000001.1"/>
</dbReference>
<evidence type="ECO:0000313" key="1">
    <source>
        <dbReference type="EMBL" id="SEE97724.1"/>
    </source>
</evidence>
<dbReference type="Proteomes" id="UP000182725">
    <property type="component" value="Unassembled WGS sequence"/>
</dbReference>
<organism evidence="1 2">
    <name type="scientific">Arthrobacter alpinus</name>
    <dbReference type="NCBI Taxonomy" id="656366"/>
    <lineage>
        <taxon>Bacteria</taxon>
        <taxon>Bacillati</taxon>
        <taxon>Actinomycetota</taxon>
        <taxon>Actinomycetes</taxon>
        <taxon>Micrococcales</taxon>
        <taxon>Micrococcaceae</taxon>
        <taxon>Arthrobacter</taxon>
    </lineage>
</organism>
<proteinExistence type="predicted"/>
<gene>
    <name evidence="1" type="ORF">SAMN04489740_3471</name>
</gene>
<evidence type="ECO:0000313" key="2">
    <source>
        <dbReference type="Proteomes" id="UP000182725"/>
    </source>
</evidence>
<dbReference type="AlphaFoldDB" id="A0A1H5N879"/>
<reference evidence="1 2" key="1">
    <citation type="submission" date="2016-10" db="EMBL/GenBank/DDBJ databases">
        <authorList>
            <person name="de Groot N.N."/>
        </authorList>
    </citation>
    <scope>NUCLEOTIDE SEQUENCE [LARGE SCALE GENOMIC DNA]</scope>
    <source>
        <strain evidence="1 2">DSM 22274</strain>
    </source>
</reference>
<dbReference type="EMBL" id="FNTV01000001">
    <property type="protein sequence ID" value="SEE97724.1"/>
    <property type="molecule type" value="Genomic_DNA"/>
</dbReference>
<accession>A0A1H5N879</accession>
<sequence>MSYDLSVYAVTPLGFDELLALVRSTAGLDVDGEPSSDADSLMVMRGARRAYCFTIDGPFEVELEDVPEEVTASVIGAKAVYQVLVEGSEETSIPHAVKFARKLAKSAAGAMLDEQSGEVWPKAKGSRVTRPREASRATELVTVNFYTETGKMPEDLPGSYIAAARKYLPEALPRRFGSYEPLQGKLERDGDQAFTDMWRSDPTHSLYLDCQYPVGFGVLSGSKENRPIGRTSLRFDGAVLSNPGWLEALRRFFVAFALESKSFFASVEVLRNYEWGTRSYKWSPGQEKETWPIDGGEWIGLVPYPQSWTWFGPDQISIVSPHLTGHREMHGDRLFHVLAEQPVDRD</sequence>
<protein>
    <submittedName>
        <fullName evidence="1">Uncharacterized protein</fullName>
    </submittedName>
</protein>